<sequence length="118" mass="13044">QEPNRQTHSGQTNSIMQAQHILAEVPTTNGESAVPICSQGFANSKGSTCQKDIWKSAFGVLETQEQKEERRKTSMKAMDTVFFNEYESKVRPCIDLIDQLRAFGVDKDLGLPAIAVIG</sequence>
<gene>
    <name evidence="1" type="primary">Mx1</name>
</gene>
<reference evidence="1" key="2">
    <citation type="submission" date="2014-02" db="EMBL/GenBank/DDBJ databases">
        <authorList>
            <person name="KG T."/>
        </authorList>
    </citation>
    <scope>NUCLEOTIDE SEQUENCE</scope>
    <source>
        <tissue evidence="1">Spleen</tissue>
    </source>
</reference>
<reference evidence="1" key="1">
    <citation type="journal article" date="2014" name="PLoS ONE">
        <title>Transcriptome profiling reveals higher vertebrate orthologous of intra-cytoplasmic pattern recognition receptors in grey bamboo shark.</title>
        <authorList>
            <person name="Krishnaswamy Gopalan T."/>
            <person name="Gururaj P."/>
            <person name="Gupta R."/>
            <person name="Gopal D.R."/>
            <person name="Rajesh P."/>
            <person name="Chidambaram B."/>
            <person name="Kalyanasundaram A."/>
            <person name="Angamuthu R."/>
        </authorList>
    </citation>
    <scope>NUCLEOTIDE SEQUENCE</scope>
    <source>
        <tissue evidence="1">Spleen</tissue>
    </source>
</reference>
<organism evidence="1">
    <name type="scientific">Chiloscyllium griseum</name>
    <name type="common">grey bambooshark</name>
    <dbReference type="NCBI Taxonomy" id="586796"/>
    <lineage>
        <taxon>Eukaryota</taxon>
        <taxon>Metazoa</taxon>
        <taxon>Chordata</taxon>
        <taxon>Craniata</taxon>
        <taxon>Vertebrata</taxon>
        <taxon>Chondrichthyes</taxon>
        <taxon>Elasmobranchii</taxon>
        <taxon>Galeomorphii</taxon>
        <taxon>Galeoidea</taxon>
        <taxon>Orectolobiformes</taxon>
        <taxon>Hemiscylliidae</taxon>
        <taxon>Chiloscyllium</taxon>
    </lineage>
</organism>
<dbReference type="Gene3D" id="3.40.50.300">
    <property type="entry name" value="P-loop containing nucleotide triphosphate hydrolases"/>
    <property type="match status" value="1"/>
</dbReference>
<evidence type="ECO:0000313" key="1">
    <source>
        <dbReference type="EMBL" id="CDO19218.1"/>
    </source>
</evidence>
<dbReference type="AlphaFoldDB" id="X5KNE0"/>
<accession>X5KNE0</accession>
<dbReference type="EMBL" id="HG964654">
    <property type="protein sequence ID" value="CDO19218.1"/>
    <property type="molecule type" value="mRNA"/>
</dbReference>
<protein>
    <submittedName>
        <fullName evidence="1">Nterferon-induced GTP-binding protein Mx1</fullName>
    </submittedName>
</protein>
<name>X5KNE0_9CHON</name>
<dbReference type="InterPro" id="IPR027417">
    <property type="entry name" value="P-loop_NTPase"/>
</dbReference>
<feature type="non-terminal residue" evidence="1">
    <location>
        <position position="118"/>
    </location>
</feature>
<feature type="non-terminal residue" evidence="1">
    <location>
        <position position="1"/>
    </location>
</feature>
<proteinExistence type="evidence at transcript level"/>